<gene>
    <name evidence="2" type="ORF">LOC62_03G004565</name>
</gene>
<keyword evidence="3" id="KW-1185">Reference proteome</keyword>
<evidence type="ECO:0000256" key="1">
    <source>
        <dbReference type="SAM" id="MobiDB-lite"/>
    </source>
</evidence>
<dbReference type="Proteomes" id="UP000827549">
    <property type="component" value="Chromosome 3"/>
</dbReference>
<organism evidence="2 3">
    <name type="scientific">Vanrija pseudolonga</name>
    <dbReference type="NCBI Taxonomy" id="143232"/>
    <lineage>
        <taxon>Eukaryota</taxon>
        <taxon>Fungi</taxon>
        <taxon>Dikarya</taxon>
        <taxon>Basidiomycota</taxon>
        <taxon>Agaricomycotina</taxon>
        <taxon>Tremellomycetes</taxon>
        <taxon>Trichosporonales</taxon>
        <taxon>Trichosporonaceae</taxon>
        <taxon>Vanrija</taxon>
    </lineage>
</organism>
<proteinExistence type="predicted"/>
<sequence>MMSPPQLPFSLLPPEQMDTTGIALDNNAPRLQPCPDVVDYQPIPSSSSQEPSTAMDVSARTQSLINKHKRFLSYSGAKNDARPYPSPSQLHTQWIQWSLQAMQSQPTHTAVTSNFAPAAQQPAHTNIVSPTQVSQTTLPLQLLLQHLVQHPIQQPLQQPLQPSFQQPLQLPIQEPLQQLQQQPIQQVQQFQQAFAHPHPGPITPISPLPYVNWEVGPSHPTQAYPTYPDYFTMVSQQLPNAAVSPIQSTLSEPATPAILTPPDLMTMEHTSQSMHPQQHAFAAPELHRLPVPPPHVLPPPPPLPMNLQLPKRNPADRHTGYVQHAEGESSSGRERLIYVNPAIAAHLQAGGEVVAEGADGKKRKFRISRRPSPSAGAHPSTSPEMGPKNV</sequence>
<name>A0AAF0Y6V9_9TREE</name>
<feature type="region of interest" description="Disordered" evidence="1">
    <location>
        <begin position="355"/>
        <end position="390"/>
    </location>
</feature>
<evidence type="ECO:0000313" key="3">
    <source>
        <dbReference type="Proteomes" id="UP000827549"/>
    </source>
</evidence>
<reference evidence="2" key="1">
    <citation type="submission" date="2023-10" db="EMBL/GenBank/DDBJ databases">
        <authorList>
            <person name="Noh H."/>
        </authorList>
    </citation>
    <scope>NUCLEOTIDE SEQUENCE</scope>
    <source>
        <strain evidence="2">DUCC4014</strain>
    </source>
</reference>
<evidence type="ECO:0000313" key="2">
    <source>
        <dbReference type="EMBL" id="WOO81037.1"/>
    </source>
</evidence>
<dbReference type="GeneID" id="87807803"/>
<dbReference type="AlphaFoldDB" id="A0AAF0Y6V9"/>
<accession>A0AAF0Y6V9</accession>
<dbReference type="EMBL" id="CP086716">
    <property type="protein sequence ID" value="WOO81037.1"/>
    <property type="molecule type" value="Genomic_DNA"/>
</dbReference>
<protein>
    <submittedName>
        <fullName evidence="2">Uncharacterized protein</fullName>
    </submittedName>
</protein>
<dbReference type="RefSeq" id="XP_062627069.1">
    <property type="nucleotide sequence ID" value="XM_062771085.1"/>
</dbReference>